<evidence type="ECO:0000313" key="2">
    <source>
        <dbReference type="EMBL" id="MFC5885346.1"/>
    </source>
</evidence>
<sequence>MTIPPPPTEPPTAGMPGSDPEPVDEWWRKSGPRIPAPVQPEPDVHIPVPIDAGPAQAASMEDAAHAFWAPFGRILSEQASTITSQVGQLLTESEAQRAARQQVEYEDLLAAQRARMDSALGKVGETSNERAERHRVEDVLAPDRPTRQDDLVGFADLLAERISETPEDRAQRRESERELAKQRARALEDRERAAAGETPAQRDLRHRQQQLADRREARTRARRERRRAARAADPSDRAVRFRRWAILTAISAVGGYTTGLVSLIEPGGPYVGLLLAAAGWALDLHTRDRGRLRVSEVRGAGPLLVLVALRIPLASGLAVATGLSPLFAALPLF</sequence>
<protein>
    <submittedName>
        <fullName evidence="2">Uncharacterized protein</fullName>
    </submittedName>
</protein>
<organism evidence="2 3">
    <name type="scientific">Kitasatospora aburaviensis</name>
    <dbReference type="NCBI Taxonomy" id="67265"/>
    <lineage>
        <taxon>Bacteria</taxon>
        <taxon>Bacillati</taxon>
        <taxon>Actinomycetota</taxon>
        <taxon>Actinomycetes</taxon>
        <taxon>Kitasatosporales</taxon>
        <taxon>Streptomycetaceae</taxon>
        <taxon>Kitasatospora</taxon>
    </lineage>
</organism>
<dbReference type="RefSeq" id="WP_313764239.1">
    <property type="nucleotide sequence ID" value="NZ_BAAAVH010000121.1"/>
</dbReference>
<feature type="compositionally biased region" description="Basic and acidic residues" evidence="1">
    <location>
        <begin position="127"/>
        <end position="138"/>
    </location>
</feature>
<dbReference type="Proteomes" id="UP001596067">
    <property type="component" value="Unassembled WGS sequence"/>
</dbReference>
<feature type="region of interest" description="Disordered" evidence="1">
    <location>
        <begin position="122"/>
        <end position="147"/>
    </location>
</feature>
<dbReference type="EMBL" id="JBHSOD010000009">
    <property type="protein sequence ID" value="MFC5885346.1"/>
    <property type="molecule type" value="Genomic_DNA"/>
</dbReference>
<feature type="compositionally biased region" description="Pro residues" evidence="1">
    <location>
        <begin position="1"/>
        <end position="10"/>
    </location>
</feature>
<comment type="caution">
    <text evidence="2">The sequence shown here is derived from an EMBL/GenBank/DDBJ whole genome shotgun (WGS) entry which is preliminary data.</text>
</comment>
<evidence type="ECO:0000313" key="3">
    <source>
        <dbReference type="Proteomes" id="UP001596067"/>
    </source>
</evidence>
<feature type="compositionally biased region" description="Basic and acidic residues" evidence="1">
    <location>
        <begin position="162"/>
        <end position="194"/>
    </location>
</feature>
<gene>
    <name evidence="2" type="ORF">ACFP0N_10210</name>
</gene>
<name>A0ABW1ETG0_9ACTN</name>
<feature type="compositionally biased region" description="Basic residues" evidence="1">
    <location>
        <begin position="220"/>
        <end position="229"/>
    </location>
</feature>
<reference evidence="3" key="1">
    <citation type="journal article" date="2019" name="Int. J. Syst. Evol. Microbiol.">
        <title>The Global Catalogue of Microorganisms (GCM) 10K type strain sequencing project: providing services to taxonomists for standard genome sequencing and annotation.</title>
        <authorList>
            <consortium name="The Broad Institute Genomics Platform"/>
            <consortium name="The Broad Institute Genome Sequencing Center for Infectious Disease"/>
            <person name="Wu L."/>
            <person name="Ma J."/>
        </authorList>
    </citation>
    <scope>NUCLEOTIDE SEQUENCE [LARGE SCALE GENOMIC DNA]</scope>
    <source>
        <strain evidence="3">CGMCC 4.1469</strain>
    </source>
</reference>
<accession>A0ABW1ETG0</accession>
<keyword evidence="3" id="KW-1185">Reference proteome</keyword>
<feature type="region of interest" description="Disordered" evidence="1">
    <location>
        <begin position="1"/>
        <end position="45"/>
    </location>
</feature>
<feature type="region of interest" description="Disordered" evidence="1">
    <location>
        <begin position="162"/>
        <end position="232"/>
    </location>
</feature>
<proteinExistence type="predicted"/>
<evidence type="ECO:0000256" key="1">
    <source>
        <dbReference type="SAM" id="MobiDB-lite"/>
    </source>
</evidence>